<dbReference type="InterPro" id="IPR014043">
    <property type="entry name" value="Acyl_transferase_dom"/>
</dbReference>
<dbReference type="PROSITE" id="PS52019">
    <property type="entry name" value="PKS_MFAS_DH"/>
    <property type="match status" value="1"/>
</dbReference>
<dbReference type="NCBIfam" id="NF045894">
    <property type="entry name" value="PKS_plus_SDR"/>
    <property type="match status" value="1"/>
</dbReference>
<organism evidence="10">
    <name type="scientific">Sorangium cellulosum</name>
    <name type="common">Polyangium cellulosum</name>
    <dbReference type="NCBI Taxonomy" id="56"/>
    <lineage>
        <taxon>Bacteria</taxon>
        <taxon>Pseudomonadati</taxon>
        <taxon>Myxococcota</taxon>
        <taxon>Polyangia</taxon>
        <taxon>Polyangiales</taxon>
        <taxon>Polyangiaceae</taxon>
        <taxon>Sorangium</taxon>
    </lineage>
</organism>
<dbReference type="SMART" id="SM01294">
    <property type="entry name" value="PKS_PP_betabranch"/>
    <property type="match status" value="2"/>
</dbReference>
<dbReference type="InterPro" id="IPR036291">
    <property type="entry name" value="NAD(P)-bd_dom_sf"/>
</dbReference>
<keyword evidence="2" id="KW-0597">Phosphoprotein</keyword>
<dbReference type="SUPFAM" id="SSF53901">
    <property type="entry name" value="Thiolase-like"/>
    <property type="match status" value="2"/>
</dbReference>
<dbReference type="SUPFAM" id="SSF55048">
    <property type="entry name" value="Probable ACP-binding domain of malonyl-CoA ACP transacylase"/>
    <property type="match status" value="2"/>
</dbReference>
<dbReference type="InterPro" id="IPR016035">
    <property type="entry name" value="Acyl_Trfase/lysoPLipase"/>
</dbReference>
<dbReference type="InterPro" id="IPR042104">
    <property type="entry name" value="PKS_dehydratase_sf"/>
</dbReference>
<keyword evidence="3" id="KW-0808">Transferase</keyword>
<evidence type="ECO:0000256" key="2">
    <source>
        <dbReference type="ARBA" id="ARBA00022553"/>
    </source>
</evidence>
<dbReference type="PANTHER" id="PTHR43775:SF51">
    <property type="entry name" value="INACTIVE PHENOLPHTHIOCEROL SYNTHESIS POLYKETIDE SYNTHASE TYPE I PKS1-RELATED"/>
    <property type="match status" value="1"/>
</dbReference>
<dbReference type="PROSITE" id="PS50075">
    <property type="entry name" value="CARRIER"/>
    <property type="match status" value="2"/>
</dbReference>
<feature type="domain" description="Carrier" evidence="7">
    <location>
        <begin position="1500"/>
        <end position="1578"/>
    </location>
</feature>
<dbReference type="Pfam" id="PF18369">
    <property type="entry name" value="PKS_DE"/>
    <property type="match status" value="1"/>
</dbReference>
<dbReference type="InterPro" id="IPR009081">
    <property type="entry name" value="PP-bd_ACP"/>
</dbReference>
<dbReference type="Gene3D" id="3.40.366.10">
    <property type="entry name" value="Malonyl-Coenzyme A Acyl Carrier Protein, domain 2"/>
    <property type="match status" value="2"/>
</dbReference>
<dbReference type="PANTHER" id="PTHR43775">
    <property type="entry name" value="FATTY ACID SYNTHASE"/>
    <property type="match status" value="1"/>
</dbReference>
<dbReference type="Gene3D" id="6.10.140.1830">
    <property type="match status" value="1"/>
</dbReference>
<dbReference type="Pfam" id="PF00550">
    <property type="entry name" value="PP-binding"/>
    <property type="match status" value="2"/>
</dbReference>
<dbReference type="InterPro" id="IPR049900">
    <property type="entry name" value="PKS_mFAS_DH"/>
</dbReference>
<dbReference type="InterPro" id="IPR014030">
    <property type="entry name" value="Ketoacyl_synth_N"/>
</dbReference>
<dbReference type="EMBL" id="AJ505006">
    <property type="protein sequence ID" value="CAD43450.1"/>
    <property type="molecule type" value="Genomic_DNA"/>
</dbReference>
<evidence type="ECO:0000259" key="7">
    <source>
        <dbReference type="PROSITE" id="PS50075"/>
    </source>
</evidence>
<dbReference type="InterPro" id="IPR013968">
    <property type="entry name" value="PKS_KR"/>
</dbReference>
<reference evidence="11" key="2">
    <citation type="journal article" date="2007" name="Chem. Biol.">
        <title>Spiroketal polyketide formation in Sorangium: identification and analysis of the biosynthetic gene cluster for the highly cytotoxic spirangienes.</title>
        <authorList>
            <person name="Frank B."/>
            <person name="Knauber J."/>
            <person name="Steinmetz H."/>
            <person name="Scharfe M."/>
            <person name="Bloecker H."/>
            <person name="Beyer S."/>
            <person name="Mueller R."/>
        </authorList>
    </citation>
    <scope>NUCLEOTIDE SEQUENCE</scope>
    <source>
        <strain evidence="11">So ce90</strain>
    </source>
</reference>
<dbReference type="Gene3D" id="3.40.47.10">
    <property type="match status" value="2"/>
</dbReference>
<feature type="domain" description="Carrier" evidence="7">
    <location>
        <begin position="3332"/>
        <end position="3407"/>
    </location>
</feature>
<reference evidence="10" key="1">
    <citation type="submission" date="2002-08" db="EMBL/GenBank/DDBJ databases">
        <title>The spirangiene synthase from Sorangium cellulosum So ce90 - Module duplications as strategy behind the evolution of polyketide synthases.</title>
        <authorList>
            <person name="Knauber J."/>
            <person name="Bloecker H."/>
            <person name="Mueller R."/>
            <person name="Nordsiek G."/>
            <person name="Beyer S."/>
        </authorList>
    </citation>
    <scope>NUCLEOTIDE SEQUENCE</scope>
</reference>
<dbReference type="InterPro" id="IPR055123">
    <property type="entry name" value="SpnB-like_Rossmann"/>
</dbReference>
<dbReference type="InterPro" id="IPR016039">
    <property type="entry name" value="Thiolase-like"/>
</dbReference>
<dbReference type="Pfam" id="PF00109">
    <property type="entry name" value="ketoacyl-synt"/>
    <property type="match status" value="2"/>
</dbReference>
<dbReference type="SUPFAM" id="SSF47336">
    <property type="entry name" value="ACP-like"/>
    <property type="match status" value="2"/>
</dbReference>
<feature type="domain" description="Ketosynthase family 3 (KS3)" evidence="8">
    <location>
        <begin position="1603"/>
        <end position="2029"/>
    </location>
</feature>
<feature type="active site" description="Proton acceptor; for dehydratase activity" evidence="5">
    <location>
        <position position="2546"/>
    </location>
</feature>
<gene>
    <name evidence="10" type="primary">spiI</name>
</gene>
<dbReference type="InterPro" id="IPR049552">
    <property type="entry name" value="PKS_DH_N"/>
</dbReference>
<dbReference type="CDD" id="cd08956">
    <property type="entry name" value="KR_3_FAS_SDR_x"/>
    <property type="match status" value="1"/>
</dbReference>
<feature type="compositionally biased region" description="Basic and acidic residues" evidence="6">
    <location>
        <begin position="458"/>
        <end position="470"/>
    </location>
</feature>
<dbReference type="Pfam" id="PF22953">
    <property type="entry name" value="SpnB_Rossmann"/>
    <property type="match status" value="1"/>
</dbReference>
<dbReference type="Gene3D" id="3.40.50.720">
    <property type="entry name" value="NAD(P)-binding Rossmann-like Domain"/>
    <property type="match status" value="2"/>
</dbReference>
<dbReference type="InterPro" id="IPR020807">
    <property type="entry name" value="PKS_DH"/>
</dbReference>
<dbReference type="InterPro" id="IPR050091">
    <property type="entry name" value="PKS_NRPS_Biosynth_Enz"/>
</dbReference>
<dbReference type="SMART" id="SM00826">
    <property type="entry name" value="PKS_DH"/>
    <property type="match status" value="1"/>
</dbReference>
<protein>
    <submittedName>
        <fullName evidence="10">Polyketide synthase</fullName>
    </submittedName>
</protein>
<comment type="function">
    <text evidence="4">Involved in production of the polyketide antibiotic thailandamide.</text>
</comment>
<dbReference type="InterPro" id="IPR057326">
    <property type="entry name" value="KR_dom"/>
</dbReference>
<dbReference type="Pfam" id="PF16197">
    <property type="entry name" value="KAsynt_C_assoc"/>
    <property type="match status" value="1"/>
</dbReference>
<dbReference type="GO" id="GO:0004312">
    <property type="term" value="F:fatty acid synthase activity"/>
    <property type="evidence" value="ECO:0007669"/>
    <property type="project" value="TreeGrafter"/>
</dbReference>
<dbReference type="InterPro" id="IPR020841">
    <property type="entry name" value="PKS_Beta-ketoAc_synthase_dom"/>
</dbReference>
<feature type="region of interest" description="C-terminal hotdog fold" evidence="5">
    <location>
        <begin position="2653"/>
        <end position="2819"/>
    </location>
</feature>
<evidence type="ECO:0000259" key="9">
    <source>
        <dbReference type="PROSITE" id="PS52019"/>
    </source>
</evidence>
<evidence type="ECO:0000259" key="8">
    <source>
        <dbReference type="PROSITE" id="PS52004"/>
    </source>
</evidence>
<feature type="active site" description="Proton donor; for dehydratase activity" evidence="5">
    <location>
        <position position="2713"/>
    </location>
</feature>
<dbReference type="GO" id="GO:0006633">
    <property type="term" value="P:fatty acid biosynthetic process"/>
    <property type="evidence" value="ECO:0007669"/>
    <property type="project" value="InterPro"/>
</dbReference>
<evidence type="ECO:0000256" key="5">
    <source>
        <dbReference type="PROSITE-ProRule" id="PRU01363"/>
    </source>
</evidence>
<dbReference type="PROSITE" id="PS00012">
    <property type="entry name" value="PHOSPHOPANTETHEINE"/>
    <property type="match status" value="2"/>
</dbReference>
<dbReference type="PROSITE" id="PS00606">
    <property type="entry name" value="KS3_1"/>
    <property type="match status" value="2"/>
</dbReference>
<dbReference type="InterPro" id="IPR018201">
    <property type="entry name" value="Ketoacyl_synth_AS"/>
</dbReference>
<evidence type="ECO:0000256" key="3">
    <source>
        <dbReference type="ARBA" id="ARBA00022679"/>
    </source>
</evidence>
<dbReference type="CDD" id="cd08952">
    <property type="entry name" value="KR_1_SDR_x"/>
    <property type="match status" value="1"/>
</dbReference>
<dbReference type="InterPro" id="IPR014031">
    <property type="entry name" value="Ketoacyl_synth_C"/>
</dbReference>
<dbReference type="SUPFAM" id="SSF51735">
    <property type="entry name" value="NAD(P)-binding Rossmann-fold domains"/>
    <property type="match status" value="4"/>
</dbReference>
<feature type="region of interest" description="Disordered" evidence="6">
    <location>
        <begin position="458"/>
        <end position="480"/>
    </location>
</feature>
<dbReference type="SMART" id="SM00827">
    <property type="entry name" value="PKS_AT"/>
    <property type="match status" value="2"/>
</dbReference>
<dbReference type="FunFam" id="3.40.47.10:FF:000019">
    <property type="entry name" value="Polyketide synthase type I"/>
    <property type="match status" value="2"/>
</dbReference>
<dbReference type="InterPro" id="IPR041618">
    <property type="entry name" value="PKS_DE"/>
</dbReference>
<feature type="domain" description="Ketosynthase family 3 (KS3)" evidence="8">
    <location>
        <begin position="37"/>
        <end position="461"/>
    </location>
</feature>
<dbReference type="GO" id="GO:0031177">
    <property type="term" value="F:phosphopantetheine binding"/>
    <property type="evidence" value="ECO:0007669"/>
    <property type="project" value="InterPro"/>
</dbReference>
<feature type="region of interest" description="N-terminal hotdog fold" evidence="5">
    <location>
        <begin position="2515"/>
        <end position="2639"/>
    </location>
</feature>
<dbReference type="Pfam" id="PF00698">
    <property type="entry name" value="Acyl_transf_1"/>
    <property type="match status" value="2"/>
</dbReference>
<evidence type="ECO:0000256" key="4">
    <source>
        <dbReference type="ARBA" id="ARBA00054155"/>
    </source>
</evidence>
<dbReference type="SUPFAM" id="SSF52151">
    <property type="entry name" value="FabD/lysophospholipase-like"/>
    <property type="match status" value="2"/>
</dbReference>
<dbReference type="InterPro" id="IPR006162">
    <property type="entry name" value="Ppantetheine_attach_site"/>
</dbReference>
<dbReference type="Pfam" id="PF21089">
    <property type="entry name" value="PKS_DH_N"/>
    <property type="match status" value="1"/>
</dbReference>
<dbReference type="InterPro" id="IPR016036">
    <property type="entry name" value="Malonyl_transacylase_ACP-bd"/>
</dbReference>
<dbReference type="InterPro" id="IPR020806">
    <property type="entry name" value="PKS_PP-bd"/>
</dbReference>
<dbReference type="SMART" id="SM00825">
    <property type="entry name" value="PKS_KS"/>
    <property type="match status" value="2"/>
</dbReference>
<proteinExistence type="predicted"/>
<dbReference type="GO" id="GO:0004315">
    <property type="term" value="F:3-oxoacyl-[acyl-carrier-protein] synthase activity"/>
    <property type="evidence" value="ECO:0007669"/>
    <property type="project" value="InterPro"/>
</dbReference>
<name>Q8GBX5_SORCE</name>
<dbReference type="InterPro" id="IPR032821">
    <property type="entry name" value="PKS_assoc"/>
</dbReference>
<dbReference type="InterPro" id="IPR001227">
    <property type="entry name" value="Ac_transferase_dom_sf"/>
</dbReference>
<evidence type="ECO:0000256" key="6">
    <source>
        <dbReference type="SAM" id="MobiDB-lite"/>
    </source>
</evidence>
<dbReference type="Pfam" id="PF08659">
    <property type="entry name" value="KR"/>
    <property type="match status" value="2"/>
</dbReference>
<dbReference type="Gene3D" id="3.10.129.110">
    <property type="entry name" value="Polyketide synthase dehydratase"/>
    <property type="match status" value="1"/>
</dbReference>
<dbReference type="Pfam" id="PF22621">
    <property type="entry name" value="CurL-like_PKS_C"/>
    <property type="match status" value="1"/>
</dbReference>
<dbReference type="Gene3D" id="3.30.70.3290">
    <property type="match status" value="2"/>
</dbReference>
<dbReference type="EMBL" id="AM407731">
    <property type="protein sequence ID" value="CAL58686.1"/>
    <property type="molecule type" value="Genomic_DNA"/>
</dbReference>
<evidence type="ECO:0000313" key="11">
    <source>
        <dbReference type="EMBL" id="CAL58686.1"/>
    </source>
</evidence>
<dbReference type="Gene3D" id="1.10.1200.10">
    <property type="entry name" value="ACP-like"/>
    <property type="match status" value="2"/>
</dbReference>
<feature type="region of interest" description="Disordered" evidence="6">
    <location>
        <begin position="3022"/>
        <end position="3045"/>
    </location>
</feature>
<dbReference type="InterPro" id="IPR036736">
    <property type="entry name" value="ACP-like_sf"/>
</dbReference>
<sequence>MSAPPGTEAKLRDYLKQLTLDLQRSQTRLHAAESKAYEPIAIVAMSCRFPGGARSPEDLWQLLEGGRDAVSGFPASRGWSVEPRVDPRADVTGKTPALEGGFLEGAELFDAAFFGVSPREALEMDPQQRLLLETTWEAIERAEIDPASLQGSQTGVFVGVMYNNYASHHLGGDGDASGYVSFASSASVASGRIAYTFGFHGPTVTVDTACSSSLVAVHLACQALRSGECALALAGGVTVMATREAFDALSFAGSPDGRCKSFSADANGAGWSEGAGMVLLERLSDAQRNGHPILAVIRGSAVNQDGKSQGLTAPNGPAQERVIRQALAAARLETHDIDAVEAHGTGTPLGDPIEANALLATYGLGRPAERPLWLGSLKSNVGHTQAAAGVGGIIKTVLALRNGLLPRTLHAHAPSPHVDWAAGGLRLLADAVPWTRNGRVRRAAVSSFGLSGTNAHVIVEEAPRPDRDEASPAPSGRDQALPVLLSAKTEDALRAQAARLHAHLAGDPGASLVDVAASLATTRAHFDHRAAFVARSRDALLAALDAFARGAIDAPASVASVARRAPTKLALLFTGQGSQRPAMGRGLYDAFPAFRDALDAVASHFDRELDRPLLDVLFAPGGSELAALLDETLFTQPALFALEVALFRLVEACGLRPDALLGHSIGELVAAHVAGVLSLEDACTLVAARARLMHALPPRDAAMVALNASEREVLDVLSAHPTGVGIAAVNGPASVVVSGDEDAVLAVAASFQARGRKTSRLRVSHAFHSHHMDPLLEAFRRVAEGLTFHPPRIPIVSNVTGARAEEGELTSPDYWVRHVRGAVRFADGVQALRADGVSSFLELGPHGVLCALGSAALQEDRPPPEGAAFVPALRAERADDDAFAAALGALYTRGLTLDWRALFAPFAPRRVPLPTYAFQRDRFWLEAASAQPAEPRAAEETALWRAIDRGDVDAISAELRVDDADHRAAWATLVPTLAAWRRERRAHATLDAWRYRVVWRPCTIAPGASVEGTWLVVIPGVASDVARPLARALSARGAAVVEIEIAAGLEGVDREALAARVRAASADSRAIRGVLALTALDERPLAAHPAVPAGLGATLALVQALGDLAIDAPLWLVTRGAVSIGRSDPIASPVQAMSWGLGRVVALEHPARWGGAIDLAAGDPAAALDARALERLVAALATRDGEDQLALRPAGLYARRLVRAKIGDAAPARAFAPAGTVLVTGGTGALGAHVARWLAKSGAEHLVLTSRRGRSAPGAEALQAELTALGARVTIAACDVADRDAFGALLRDLEAQGSPLRAVVHAGGAAQGTPLDATSLDDLTRAIAGKAAGARNLDELTGERALDAFVLFASGAGVWGGGHQGAYAAANAFLDALAESRRARGLTATSIAWGAWAGGGMLAEDPAAEEHLRRRGLPPMAPELAIAALARALDHDDTNVTIADVDWARFAPSLASARSRPLLHDLSEAKRALDARPEAAQGRDGEPELLATLRPLPAGDRLRHLVALVVKETALVLGHADVARVEPRRGFFDSGLDSLMAVDLRVRLQRATGVTLPATVTFDHPCPHDLAAHLCDALALPLDGAGRDDVRAVASARAPSPSDEPIAIVGLGLRLPGGVGDMDALFRLLEEGRDAVGPIPKERWDADAIYDPDPEAKGKSYVRDAALIDRVDLFDAAFFGISPREAKQIDPQHRLLLETAWQALEDAGIVPASLKDTSTGVFVGAGASDYAFLQGTPSDAEAYAAMGTAFSFTAGRLAFTLGLQGPALAIDTACSSSLVALHLACQSLRRGECDLALAAGSQVTASPDVFILLSRTRALAADGRSKTFSAHADGYGRGEGVVVLALERLRDAEARGHRVLAVVRGTAVNHDGASSGITAPNGTSQQKVLRAALGDAGLAPADVDVVECHGTGTALGDPIEVQALAAVYGEGRAPERPLLLGAVKTNIGHLEAASGLAGVAKIVAAMQHATLPATRGTTPLNPHIHWASLPVSVVGATRPWRRRDEETPRRAGVSAFGLSGTNAHVIVEEAPLARAAKPCATATGADGAAPRDGGPVPVLLSAKTEAALRAQAERLGAHLDAHAGAALADVAASLATTRSHFEHRAAIVAGDRDALRDALAAVAEGRSAPRVLVGRAVAGGKLALLFTGQGGQRAAMGRGLYGAFSVFRDAFDAACSYLDRELEHPLRDVVFAPRGADLAALLDETLYTQTSLFALEVALFRLVEAWGVTPHVLLGHSIGELVAAHVAGVLSLEDACTLVAARARLMHALPRRDAAMVAVHACEREVLDALDAMAGLDGRASIAAVNAPSSTVVAGDREAVLAVAARFEALGRKTSRLRVSHAFHSHHLDPMLEAFRRVAEGVRFQPPRIPIVSNVTGARASNDDLCSAAYWVRHARGTVRFADGLEALRADGVSTFLELGPHAVLCALGHETLGSEAVAFLPALRDGRDDVDTLTAALGALHARGHHVDWDAFFAPFNAGRVTLPTYAFQRERFWLDMPKAKSSRVAAADSAGRYPLAGTRLDLPDGSAVHTLDIGPGAQPYLADHSVYGRIVVPGAFYVAIFLAVAESHWPDSPLELRDVEFVRALSFQHASDIVAVHVHLTPSRSEGAGFTATLSTRAADVWTTHATASLAPIAPSALARRVPPEALSRSGDPGVVGHLIESFESFQIGWGPQWRWLRHATHVRARTGLGYLEAPAGVPTDDAPLPGGLMDNAFAVVSATSPPEEAARAREAEGTASKAPPLPFSIERLVWYGRAETPCWAEFVLRDAGTRDADGYGGDITLWSREGASSEGASREGTPIATIEGLAFRRAPADKFLPELPARNLYALTWPEQPTASRSPRGRWALLGEDSLGVATGGIPVDTYADVDALRDALGRGAPCPDTVAVCLATAHGPSDTDETELVSSVHTAAARALALLNAWLSDERLASSTLVLLTQRAVATCAGEDVLDLASAALWGLVRSAQAENRDRAILLVDLDGSDASRRALPYAVGGALDDAEPQLALRDGRRLAPRLARVAAPTAATSSAATPATPSAATSASATPRALDPEGTVLVTGGTGTLGALVARRLVERHGVKHLVLLSRRGAEAPGASDLAAELQARGASVVVAAADAADRVALERVLLAIPHDRPLTAVVHAAGTLDDGVLSSMTPARLSAVLRAKVDAAVNLDEQTRHSPLRAFVLFSSLSGVLGSPAQSNYAAANAFLDALAHRRAARGLPAVALDWGYWAQTSGLTKHLEQADLRRIARGGLRPLASDEALALFDLALAQDAPCLVPAAFDADALRKSGDALSALLRGLVTGPRARAQRASGAGDASALKLRLASLAPLERHRMLLDVVRADVATVLGVASPLDIEPGRPLQELGLDSLMAIELRNRLAAATGLRLSATLLFNHPTVGALTDHVLSKMIDLPSAGSPAPASAGSPAPASDAELRDAIASIPLDRLREAGLVSVLMRIARPRDAASADAETKPEATTAAAIDAIASMDVNDLVRMALDKAKAPRVAGGHDEDLDE</sequence>
<dbReference type="Pfam" id="PF02801">
    <property type="entry name" value="Ketoacyl-synt_C"/>
    <property type="match status" value="2"/>
</dbReference>
<dbReference type="FunFam" id="1.10.1200.10:FF:000007">
    <property type="entry name" value="Probable polyketide synthase pks17"/>
    <property type="match status" value="1"/>
</dbReference>
<dbReference type="SMART" id="SM00823">
    <property type="entry name" value="PKS_PP"/>
    <property type="match status" value="2"/>
</dbReference>
<dbReference type="PROSITE" id="PS52004">
    <property type="entry name" value="KS3_2"/>
    <property type="match status" value="2"/>
</dbReference>
<evidence type="ECO:0000256" key="1">
    <source>
        <dbReference type="ARBA" id="ARBA00022450"/>
    </source>
</evidence>
<dbReference type="CDD" id="cd00833">
    <property type="entry name" value="PKS"/>
    <property type="match status" value="2"/>
</dbReference>
<dbReference type="FunFam" id="3.40.366.10:FF:000002">
    <property type="entry name" value="Probable polyketide synthase 2"/>
    <property type="match status" value="1"/>
</dbReference>
<dbReference type="SMART" id="SM00822">
    <property type="entry name" value="PKS_KR"/>
    <property type="match status" value="2"/>
</dbReference>
<accession>Q8GBX5</accession>
<feature type="domain" description="PKS/mFAS DH" evidence="9">
    <location>
        <begin position="2515"/>
        <end position="2819"/>
    </location>
</feature>
<keyword evidence="1" id="KW-0596">Phosphopantetheine</keyword>
<evidence type="ECO:0000313" key="10">
    <source>
        <dbReference type="EMBL" id="CAD43450.1"/>
    </source>
</evidence>